<accession>A0A559MHV9</accession>
<evidence type="ECO:0000256" key="3">
    <source>
        <dbReference type="ARBA" id="ARBA00019110"/>
    </source>
</evidence>
<dbReference type="HAMAP" id="MF_01571">
    <property type="entry name" value="Pro_tRNA_synth_type3"/>
    <property type="match status" value="1"/>
</dbReference>
<dbReference type="FunFam" id="3.30.110.30:FF:000001">
    <property type="entry name" value="Bifunctional glutamate/proline--tRNA ligase"/>
    <property type="match status" value="1"/>
</dbReference>
<dbReference type="GO" id="GO:0004827">
    <property type="term" value="F:proline-tRNA ligase activity"/>
    <property type="evidence" value="ECO:0007669"/>
    <property type="project" value="UniProtKB-EC"/>
</dbReference>
<dbReference type="Gene3D" id="3.30.930.10">
    <property type="entry name" value="Bira Bifunctional Protein, Domain 2"/>
    <property type="match status" value="1"/>
</dbReference>
<dbReference type="Gene3D" id="3.40.50.800">
    <property type="entry name" value="Anticodon-binding domain"/>
    <property type="match status" value="1"/>
</dbReference>
<comment type="similarity">
    <text evidence="1">Belongs to the class-II aminoacyl-tRNA synthetase family.</text>
</comment>
<dbReference type="InterPro" id="IPR004154">
    <property type="entry name" value="Anticodon-bd"/>
</dbReference>
<dbReference type="PANTHER" id="PTHR43382:SF2">
    <property type="entry name" value="BIFUNCTIONAL GLUTAMATE_PROLINE--TRNA LIGASE"/>
    <property type="match status" value="1"/>
</dbReference>
<evidence type="ECO:0000256" key="5">
    <source>
        <dbReference type="ARBA" id="ARBA00022741"/>
    </source>
</evidence>
<evidence type="ECO:0000256" key="7">
    <source>
        <dbReference type="ARBA" id="ARBA00022917"/>
    </source>
</evidence>
<dbReference type="InterPro" id="IPR016061">
    <property type="entry name" value="Pro-tRNA_ligase_II_C"/>
</dbReference>
<dbReference type="SMART" id="SM00946">
    <property type="entry name" value="ProRS-C_1"/>
    <property type="match status" value="1"/>
</dbReference>
<dbReference type="NCBIfam" id="TIGR00408">
    <property type="entry name" value="proS_fam_I"/>
    <property type="match status" value="1"/>
</dbReference>
<dbReference type="GO" id="GO:0006433">
    <property type="term" value="P:prolyl-tRNA aminoacylation"/>
    <property type="evidence" value="ECO:0007669"/>
    <property type="project" value="InterPro"/>
</dbReference>
<evidence type="ECO:0000256" key="8">
    <source>
        <dbReference type="ARBA" id="ARBA00023146"/>
    </source>
</evidence>
<dbReference type="InterPro" id="IPR045864">
    <property type="entry name" value="aa-tRNA-synth_II/BPL/LPL"/>
</dbReference>
<comment type="caution">
    <text evidence="12">The sequence shown here is derived from an EMBL/GenBank/DDBJ whole genome shotgun (WGS) entry which is preliminary data.</text>
</comment>
<dbReference type="EMBL" id="QGML01000293">
    <property type="protein sequence ID" value="TVY92548.1"/>
    <property type="molecule type" value="Genomic_DNA"/>
</dbReference>
<reference evidence="12 13" key="1">
    <citation type="submission" date="2018-05" db="EMBL/GenBank/DDBJ databases">
        <title>Genome sequencing and assembly of the regulated plant pathogen Lachnellula willkommii and related sister species for the development of diagnostic species identification markers.</title>
        <authorList>
            <person name="Giroux E."/>
            <person name="Bilodeau G."/>
        </authorList>
    </citation>
    <scope>NUCLEOTIDE SEQUENCE [LARGE SCALE GENOMIC DNA]</scope>
    <source>
        <strain evidence="12 13">CBS 172.35</strain>
    </source>
</reference>
<dbReference type="Pfam" id="PF09180">
    <property type="entry name" value="ProRS-C_1"/>
    <property type="match status" value="1"/>
</dbReference>
<dbReference type="SUPFAM" id="SSF55681">
    <property type="entry name" value="Class II aaRS and biotin synthetases"/>
    <property type="match status" value="1"/>
</dbReference>
<keyword evidence="4 12" id="KW-0436">Ligase</keyword>
<evidence type="ECO:0000256" key="9">
    <source>
        <dbReference type="ARBA" id="ARBA00029731"/>
    </source>
</evidence>
<gene>
    <name evidence="12" type="primary">prs1</name>
    <name evidence="12" type="ORF">LAWI1_G001822</name>
</gene>
<dbReference type="FunFam" id="3.30.930.10:FF:000037">
    <property type="entry name" value="Proline--tRNA ligase"/>
    <property type="match status" value="1"/>
</dbReference>
<dbReference type="InterPro" id="IPR033721">
    <property type="entry name" value="ProRS_core_arch_euk"/>
</dbReference>
<sequence>MTGKSKGDQDMPAMSAQKILESSASLGITAAKADNLGEWYQQILTKGEMISYYDVSGCYILKPGSWSIWKKIEAFLTKRFEAMGVEDCTFPLFISQDNLQREKDHIEGFAAEVAWVTHGLTSDICSGSSKLDKPIAIRPTSETAMYGFFANEIRSHRDLPLRLNQWVNVVRWEFKDPMPFLRSREFHWQEGHTAHISEGEAASQVLQVLDHYADMYEQLLAVPVVKGKKTVNEQFPGAQYTTTIEGFIPATGRGIQAATSHHLGQHFSEMFNIKVEDPSVNEAGQRNSPIHVWQTSWGCTTRSIGVMILTHGDNKGLVLPPRAAKVQVVIVPVGIRAKTTDEDKQKLYERIEDLTKSLQEVQVRVHVDLREGYSPGWKFSDWEVKGVPLRLELGPRDLVDSVVTTARRDTGVKGRIAFSVFQQEVPALLEAIQKNLFDTANENYRAHRKIITHWDDFVPALDDKNLCVSPHCLRGLCEDEIKKLSARRLEVDKTTEDAKAPSMGAKSLCIPFDQPDGLVKGETRCVNPSCGELAQEWVMFGRSY</sequence>
<proteinExistence type="inferred from homology"/>
<dbReference type="EC" id="6.1.1.15" evidence="2"/>
<evidence type="ECO:0000313" key="13">
    <source>
        <dbReference type="Proteomes" id="UP000315522"/>
    </source>
</evidence>
<organism evidence="12 13">
    <name type="scientific">Lachnellula willkommii</name>
    <dbReference type="NCBI Taxonomy" id="215461"/>
    <lineage>
        <taxon>Eukaryota</taxon>
        <taxon>Fungi</taxon>
        <taxon>Dikarya</taxon>
        <taxon>Ascomycota</taxon>
        <taxon>Pezizomycotina</taxon>
        <taxon>Leotiomycetes</taxon>
        <taxon>Helotiales</taxon>
        <taxon>Lachnaceae</taxon>
        <taxon>Lachnellula</taxon>
    </lineage>
</organism>
<evidence type="ECO:0000256" key="2">
    <source>
        <dbReference type="ARBA" id="ARBA00012831"/>
    </source>
</evidence>
<dbReference type="GO" id="GO:0005737">
    <property type="term" value="C:cytoplasm"/>
    <property type="evidence" value="ECO:0007669"/>
    <property type="project" value="InterPro"/>
</dbReference>
<dbReference type="Pfam" id="PF00587">
    <property type="entry name" value="tRNA-synt_2b"/>
    <property type="match status" value="1"/>
</dbReference>
<dbReference type="AlphaFoldDB" id="A0A559MHV9"/>
<evidence type="ECO:0000313" key="12">
    <source>
        <dbReference type="EMBL" id="TVY92548.1"/>
    </source>
</evidence>
<dbReference type="GO" id="GO:0005524">
    <property type="term" value="F:ATP binding"/>
    <property type="evidence" value="ECO:0007669"/>
    <property type="project" value="UniProtKB-KW"/>
</dbReference>
<dbReference type="CDD" id="cd00778">
    <property type="entry name" value="ProRS_core_arch_euk"/>
    <property type="match status" value="1"/>
</dbReference>
<name>A0A559MHV9_9HELO</name>
<dbReference type="CDD" id="cd00862">
    <property type="entry name" value="ProRS_anticodon_zinc"/>
    <property type="match status" value="1"/>
</dbReference>
<dbReference type="InterPro" id="IPR006195">
    <property type="entry name" value="aa-tRNA-synth_II"/>
</dbReference>
<evidence type="ECO:0000256" key="10">
    <source>
        <dbReference type="ARBA" id="ARBA00047671"/>
    </source>
</evidence>
<evidence type="ECO:0000256" key="4">
    <source>
        <dbReference type="ARBA" id="ARBA00022598"/>
    </source>
</evidence>
<dbReference type="PROSITE" id="PS50862">
    <property type="entry name" value="AA_TRNA_LIGASE_II"/>
    <property type="match status" value="1"/>
</dbReference>
<dbReference type="FunFam" id="3.40.50.800:FF:000005">
    <property type="entry name" value="bifunctional glutamate/proline--tRNA ligase"/>
    <property type="match status" value="1"/>
</dbReference>
<dbReference type="PANTHER" id="PTHR43382">
    <property type="entry name" value="PROLYL-TRNA SYNTHETASE"/>
    <property type="match status" value="1"/>
</dbReference>
<dbReference type="Proteomes" id="UP000315522">
    <property type="component" value="Unassembled WGS sequence"/>
</dbReference>
<protein>
    <recommendedName>
        <fullName evidence="3">Proline--tRNA ligase</fullName>
        <ecNumber evidence="2">6.1.1.15</ecNumber>
    </recommendedName>
    <alternativeName>
        <fullName evidence="9">Prolyl-tRNA synthetase</fullName>
    </alternativeName>
</protein>
<dbReference type="SUPFAM" id="SSF52954">
    <property type="entry name" value="Class II aaRS ABD-related"/>
    <property type="match status" value="1"/>
</dbReference>
<dbReference type="SUPFAM" id="SSF64586">
    <property type="entry name" value="C-terminal domain of ProRS"/>
    <property type="match status" value="1"/>
</dbReference>
<dbReference type="Pfam" id="PF03129">
    <property type="entry name" value="HGTP_anticodon"/>
    <property type="match status" value="1"/>
</dbReference>
<dbReference type="InterPro" id="IPR017449">
    <property type="entry name" value="Pro-tRNA_synth_II"/>
</dbReference>
<keyword evidence="13" id="KW-1185">Reference proteome</keyword>
<evidence type="ECO:0000256" key="6">
    <source>
        <dbReference type="ARBA" id="ARBA00022840"/>
    </source>
</evidence>
<keyword evidence="6" id="KW-0067">ATP-binding</keyword>
<dbReference type="Gene3D" id="3.30.110.30">
    <property type="entry name" value="C-terminal domain of ProRS"/>
    <property type="match status" value="1"/>
</dbReference>
<dbReference type="InterPro" id="IPR002314">
    <property type="entry name" value="aa-tRNA-synt_IIb"/>
</dbReference>
<evidence type="ECO:0000259" key="11">
    <source>
        <dbReference type="PROSITE" id="PS50862"/>
    </source>
</evidence>
<dbReference type="InterPro" id="IPR036621">
    <property type="entry name" value="Anticodon-bd_dom_sf"/>
</dbReference>
<keyword evidence="7" id="KW-0648">Protein biosynthesis</keyword>
<evidence type="ECO:0000256" key="1">
    <source>
        <dbReference type="ARBA" id="ARBA00008226"/>
    </source>
</evidence>
<keyword evidence="8" id="KW-0030">Aminoacyl-tRNA synthetase</keyword>
<comment type="catalytic activity">
    <reaction evidence="10">
        <text>tRNA(Pro) + L-proline + ATP = L-prolyl-tRNA(Pro) + AMP + diphosphate</text>
        <dbReference type="Rhea" id="RHEA:14305"/>
        <dbReference type="Rhea" id="RHEA-COMP:9700"/>
        <dbReference type="Rhea" id="RHEA-COMP:9702"/>
        <dbReference type="ChEBI" id="CHEBI:30616"/>
        <dbReference type="ChEBI" id="CHEBI:33019"/>
        <dbReference type="ChEBI" id="CHEBI:60039"/>
        <dbReference type="ChEBI" id="CHEBI:78442"/>
        <dbReference type="ChEBI" id="CHEBI:78532"/>
        <dbReference type="ChEBI" id="CHEBI:456215"/>
        <dbReference type="EC" id="6.1.1.15"/>
    </reaction>
</comment>
<feature type="domain" description="Aminoacyl-transfer RNA synthetases class-II family profile" evidence="11">
    <location>
        <begin position="57"/>
        <end position="320"/>
    </location>
</feature>
<dbReference type="InterPro" id="IPR004499">
    <property type="entry name" value="Pro-tRNA-ligase_IIa_arc-type"/>
</dbReference>
<keyword evidence="5" id="KW-0547">Nucleotide-binding</keyword>
<dbReference type="GO" id="GO:0017101">
    <property type="term" value="C:aminoacyl-tRNA synthetase multienzyme complex"/>
    <property type="evidence" value="ECO:0007669"/>
    <property type="project" value="TreeGrafter"/>
</dbReference>